<dbReference type="InterPro" id="IPR018392">
    <property type="entry name" value="LysM"/>
</dbReference>
<dbReference type="SUPFAM" id="SSF54106">
    <property type="entry name" value="LysM domain"/>
    <property type="match status" value="2"/>
</dbReference>
<comment type="caution">
    <text evidence="4">The sequence shown here is derived from an EMBL/GenBank/DDBJ whole genome shotgun (WGS) entry which is preliminary data.</text>
</comment>
<keyword evidence="5" id="KW-1185">Reference proteome</keyword>
<sequence>MKKLVTLIVGFIVIGVSATTVSAAADYEVKKGDSLWAIARNNNTSVEVLMDINDMHSTTIYPKQVLKITKEEAVETAEAAYYKVQPGDTLSEISKKYGGNVTVSNLMAWNNLASDFIVVGQQLTVNGATPVENTAELETQSVEATENEEVHTSEESVAVTEEKVEEVEEVEEAKETVAQDSEPEGRTIAVESTAYTAHCAGCSGVTATGIDLRANPNMKLIAVDPNVIPLGSKVYVEGYGYAVAGDTGGAIRGNKIDVHVPTKDEAYQWGRRTVNVTIVD</sequence>
<evidence type="ECO:0000256" key="2">
    <source>
        <dbReference type="SAM" id="SignalP"/>
    </source>
</evidence>
<dbReference type="InterPro" id="IPR036908">
    <property type="entry name" value="RlpA-like_sf"/>
</dbReference>
<dbReference type="PANTHER" id="PTHR39160:SF6">
    <property type="entry name" value="CELL WALL-BINDING PROTEIN YOCH"/>
    <property type="match status" value="1"/>
</dbReference>
<dbReference type="InterPro" id="IPR051933">
    <property type="entry name" value="Resuscitation_pf_RpfB"/>
</dbReference>
<protein>
    <submittedName>
        <fullName evidence="4">LysM peptidoglycan-binding domain-containing protein</fullName>
    </submittedName>
</protein>
<dbReference type="Gene3D" id="3.10.350.10">
    <property type="entry name" value="LysM domain"/>
    <property type="match status" value="2"/>
</dbReference>
<evidence type="ECO:0000259" key="3">
    <source>
        <dbReference type="PROSITE" id="PS51782"/>
    </source>
</evidence>
<dbReference type="GO" id="GO:0004553">
    <property type="term" value="F:hydrolase activity, hydrolyzing O-glycosyl compounds"/>
    <property type="evidence" value="ECO:0007669"/>
    <property type="project" value="InterPro"/>
</dbReference>
<dbReference type="Pfam" id="PF06725">
    <property type="entry name" value="3D"/>
    <property type="match status" value="1"/>
</dbReference>
<dbReference type="AlphaFoldDB" id="A0A498D711"/>
<dbReference type="OrthoDB" id="9798935at2"/>
<dbReference type="InterPro" id="IPR010611">
    <property type="entry name" value="3D_dom"/>
</dbReference>
<dbReference type="CDD" id="cd00118">
    <property type="entry name" value="LysM"/>
    <property type="match status" value="2"/>
</dbReference>
<feature type="domain" description="LysM" evidence="3">
    <location>
        <begin position="25"/>
        <end position="68"/>
    </location>
</feature>
<dbReference type="Gene3D" id="2.40.40.10">
    <property type="entry name" value="RlpA-like domain"/>
    <property type="match status" value="1"/>
</dbReference>
<dbReference type="PANTHER" id="PTHR39160">
    <property type="entry name" value="CELL WALL-BINDING PROTEIN YOCH"/>
    <property type="match status" value="1"/>
</dbReference>
<dbReference type="Proteomes" id="UP000270219">
    <property type="component" value="Unassembled WGS sequence"/>
</dbReference>
<reference evidence="4 5" key="1">
    <citation type="submission" date="2018-10" db="EMBL/GenBank/DDBJ databases">
        <title>Oceanobacillus sp. YLB-02 draft genome.</title>
        <authorList>
            <person name="Yu L."/>
        </authorList>
    </citation>
    <scope>NUCLEOTIDE SEQUENCE [LARGE SCALE GENOMIC DNA]</scope>
    <source>
        <strain evidence="4 5">YLB-02</strain>
    </source>
</reference>
<evidence type="ECO:0000313" key="4">
    <source>
        <dbReference type="EMBL" id="RLL45449.1"/>
    </source>
</evidence>
<feature type="signal peptide" evidence="2">
    <location>
        <begin position="1"/>
        <end position="18"/>
    </location>
</feature>
<evidence type="ECO:0000313" key="5">
    <source>
        <dbReference type="Proteomes" id="UP000270219"/>
    </source>
</evidence>
<keyword evidence="1 2" id="KW-0732">Signal</keyword>
<dbReference type="GO" id="GO:0019867">
    <property type="term" value="C:outer membrane"/>
    <property type="evidence" value="ECO:0007669"/>
    <property type="project" value="InterPro"/>
</dbReference>
<evidence type="ECO:0000256" key="1">
    <source>
        <dbReference type="ARBA" id="ARBA00022729"/>
    </source>
</evidence>
<feature type="domain" description="LysM" evidence="3">
    <location>
        <begin position="80"/>
        <end position="125"/>
    </location>
</feature>
<gene>
    <name evidence="4" type="ORF">D8M04_11395</name>
</gene>
<name>A0A498D711_9BACI</name>
<dbReference type="PROSITE" id="PS51782">
    <property type="entry name" value="LYSM"/>
    <property type="match status" value="2"/>
</dbReference>
<dbReference type="InterPro" id="IPR036779">
    <property type="entry name" value="LysM_dom_sf"/>
</dbReference>
<dbReference type="EMBL" id="RCHR01000003">
    <property type="protein sequence ID" value="RLL45449.1"/>
    <property type="molecule type" value="Genomic_DNA"/>
</dbReference>
<proteinExistence type="predicted"/>
<dbReference type="GO" id="GO:0009254">
    <property type="term" value="P:peptidoglycan turnover"/>
    <property type="evidence" value="ECO:0007669"/>
    <property type="project" value="InterPro"/>
</dbReference>
<accession>A0A498D711</accession>
<dbReference type="RefSeq" id="WP_121523035.1">
    <property type="nucleotide sequence ID" value="NZ_RCHR01000003.1"/>
</dbReference>
<dbReference type="SMART" id="SM00257">
    <property type="entry name" value="LysM"/>
    <property type="match status" value="2"/>
</dbReference>
<organism evidence="4 5">
    <name type="scientific">Oceanobacillus piezotolerans</name>
    <dbReference type="NCBI Taxonomy" id="2448030"/>
    <lineage>
        <taxon>Bacteria</taxon>
        <taxon>Bacillati</taxon>
        <taxon>Bacillota</taxon>
        <taxon>Bacilli</taxon>
        <taxon>Bacillales</taxon>
        <taxon>Bacillaceae</taxon>
        <taxon>Oceanobacillus</taxon>
    </lineage>
</organism>
<dbReference type="Pfam" id="PF01476">
    <property type="entry name" value="LysM"/>
    <property type="match status" value="2"/>
</dbReference>
<dbReference type="SUPFAM" id="SSF50685">
    <property type="entry name" value="Barwin-like endoglucanases"/>
    <property type="match status" value="1"/>
</dbReference>
<dbReference type="CDD" id="cd22786">
    <property type="entry name" value="DPBB_YuiC-like"/>
    <property type="match status" value="1"/>
</dbReference>
<feature type="chain" id="PRO_5038382217" evidence="2">
    <location>
        <begin position="19"/>
        <end position="280"/>
    </location>
</feature>